<dbReference type="GO" id="GO:0003677">
    <property type="term" value="F:DNA binding"/>
    <property type="evidence" value="ECO:0007669"/>
    <property type="project" value="UniProtKB-KW"/>
</dbReference>
<organism evidence="9 10">
    <name type="scientific">Musa balbisiana</name>
    <name type="common">Banana</name>
    <dbReference type="NCBI Taxonomy" id="52838"/>
    <lineage>
        <taxon>Eukaryota</taxon>
        <taxon>Viridiplantae</taxon>
        <taxon>Streptophyta</taxon>
        <taxon>Embryophyta</taxon>
        <taxon>Tracheophyta</taxon>
        <taxon>Spermatophyta</taxon>
        <taxon>Magnoliopsida</taxon>
        <taxon>Liliopsida</taxon>
        <taxon>Zingiberales</taxon>
        <taxon>Musaceae</taxon>
        <taxon>Musa</taxon>
    </lineage>
</organism>
<evidence type="ECO:0000313" key="9">
    <source>
        <dbReference type="EMBL" id="THU60321.1"/>
    </source>
</evidence>
<feature type="domain" description="HTH myb-type" evidence="8">
    <location>
        <begin position="192"/>
        <end position="246"/>
    </location>
</feature>
<keyword evidence="3" id="KW-0805">Transcription regulation</keyword>
<dbReference type="GO" id="GO:0005634">
    <property type="term" value="C:nucleus"/>
    <property type="evidence" value="ECO:0007669"/>
    <property type="project" value="UniProtKB-SubCell"/>
</dbReference>
<keyword evidence="4" id="KW-0238">DNA-binding</keyword>
<dbReference type="InterPro" id="IPR001005">
    <property type="entry name" value="SANT/Myb"/>
</dbReference>
<dbReference type="PANTHER" id="PTHR47997">
    <property type="entry name" value="MYB DOMAIN PROTEIN 55"/>
    <property type="match status" value="1"/>
</dbReference>
<feature type="domain" description="Myb-like" evidence="7">
    <location>
        <begin position="139"/>
        <end position="191"/>
    </location>
</feature>
<evidence type="ECO:0000256" key="5">
    <source>
        <dbReference type="ARBA" id="ARBA00023163"/>
    </source>
</evidence>
<dbReference type="InterPro" id="IPR009057">
    <property type="entry name" value="Homeodomain-like_sf"/>
</dbReference>
<dbReference type="PROSITE" id="PS51294">
    <property type="entry name" value="HTH_MYB"/>
    <property type="match status" value="2"/>
</dbReference>
<evidence type="ECO:0000256" key="3">
    <source>
        <dbReference type="ARBA" id="ARBA00023015"/>
    </source>
</evidence>
<reference evidence="9 10" key="1">
    <citation type="journal article" date="2019" name="Nat. Plants">
        <title>Genome sequencing of Musa balbisiana reveals subgenome evolution and function divergence in polyploid bananas.</title>
        <authorList>
            <person name="Yao X."/>
        </authorList>
    </citation>
    <scope>NUCLEOTIDE SEQUENCE [LARGE SCALE GENOMIC DNA]</scope>
    <source>
        <strain evidence="10">cv. DH-PKW</strain>
        <tissue evidence="9">Leaves</tissue>
    </source>
</reference>
<evidence type="ECO:0000259" key="8">
    <source>
        <dbReference type="PROSITE" id="PS51294"/>
    </source>
</evidence>
<dbReference type="Proteomes" id="UP000317650">
    <property type="component" value="Chromosome 7"/>
</dbReference>
<protein>
    <submittedName>
        <fullName evidence="9">Uncharacterized protein</fullName>
    </submittedName>
</protein>
<dbReference type="PANTHER" id="PTHR47997:SF75">
    <property type="entry name" value="MYB DOMAIN PROTEIN 55"/>
    <property type="match status" value="1"/>
</dbReference>
<dbReference type="SMART" id="SM00717">
    <property type="entry name" value="SANT"/>
    <property type="match status" value="2"/>
</dbReference>
<dbReference type="FunFam" id="1.10.10.60:FF:000047">
    <property type="entry name" value="Myb transcription factor"/>
    <property type="match status" value="1"/>
</dbReference>
<dbReference type="SUPFAM" id="SSF46689">
    <property type="entry name" value="Homeodomain-like"/>
    <property type="match status" value="1"/>
</dbReference>
<evidence type="ECO:0000256" key="6">
    <source>
        <dbReference type="ARBA" id="ARBA00023242"/>
    </source>
</evidence>
<evidence type="ECO:0000313" key="10">
    <source>
        <dbReference type="Proteomes" id="UP000317650"/>
    </source>
</evidence>
<accession>A0A4S8JES8</accession>
<dbReference type="AlphaFoldDB" id="A0A4S8JES8"/>
<keyword evidence="6" id="KW-0539">Nucleus</keyword>
<feature type="domain" description="HTH myb-type" evidence="8">
    <location>
        <begin position="139"/>
        <end position="191"/>
    </location>
</feature>
<comment type="subcellular location">
    <subcellularLocation>
        <location evidence="1">Nucleus</location>
    </subcellularLocation>
</comment>
<comment type="caution">
    <text evidence="9">The sequence shown here is derived from an EMBL/GenBank/DDBJ whole genome shotgun (WGS) entry which is preliminary data.</text>
</comment>
<dbReference type="Pfam" id="PF00249">
    <property type="entry name" value="Myb_DNA-binding"/>
    <property type="match status" value="2"/>
</dbReference>
<evidence type="ECO:0000256" key="2">
    <source>
        <dbReference type="ARBA" id="ARBA00022737"/>
    </source>
</evidence>
<dbReference type="InterPro" id="IPR051953">
    <property type="entry name" value="Plant_SW-associated_TFs"/>
</dbReference>
<sequence>MHVFPHNACLLPCYFYCHDLVVYQHHNMMVQFILSPPLKEGKESRGEKENLTGLQPLDCDLFSLSLSLSLSHVLLLLIPIPSSVLLRSLCLPSIPFCTFLSSQLSRNSSPADYSADEQEFLLHSSRVSPEMGRHTCCHKQKLRKGLWSPEEDEKLIKHITTYGHVCWSSVPKQADLQRCGKSCRLRWINYLRPDLKRGAFSDQEEDLIIELHAVLGNRWSQIATRLPGRTDNEIKNFWNSCIKKKLKQRGIDPNTHKPLAEAEAAEDQASKSSERTSSSCDLKVPIAILESTTDAVPTSSSMPMLDKHAVERKASKNSATPMKCFFLGQFIASQDVSSDPATIFPLAELSFAADCSRSHAATAGLSVCPNPYGRLLEMNQDLSCNTLSTGFPSTPTAVISTSMGLRTNINLPPYNPAHVCAGIDGIRYSDAVYSSNSSQSSISSVGGIEMQNSSPFFDNGFLPWLELTPDTDTRVQLEGEPEDLKWSEFLEDGFPS</sequence>
<feature type="domain" description="Myb-like" evidence="7">
    <location>
        <begin position="192"/>
        <end position="242"/>
    </location>
</feature>
<dbReference type="InterPro" id="IPR017930">
    <property type="entry name" value="Myb_dom"/>
</dbReference>
<dbReference type="CDD" id="cd00167">
    <property type="entry name" value="SANT"/>
    <property type="match status" value="2"/>
</dbReference>
<dbReference type="STRING" id="52838.A0A4S8JES8"/>
<proteinExistence type="predicted"/>
<evidence type="ECO:0000256" key="4">
    <source>
        <dbReference type="ARBA" id="ARBA00023125"/>
    </source>
</evidence>
<keyword evidence="5" id="KW-0804">Transcription</keyword>
<evidence type="ECO:0000259" key="7">
    <source>
        <dbReference type="PROSITE" id="PS50090"/>
    </source>
</evidence>
<dbReference type="Gene3D" id="1.10.10.60">
    <property type="entry name" value="Homeodomain-like"/>
    <property type="match status" value="2"/>
</dbReference>
<evidence type="ECO:0000256" key="1">
    <source>
        <dbReference type="ARBA" id="ARBA00004123"/>
    </source>
</evidence>
<name>A0A4S8JES8_MUSBA</name>
<gene>
    <name evidence="9" type="ORF">C4D60_Mb07t11420</name>
</gene>
<dbReference type="EMBL" id="PYDT01000005">
    <property type="protein sequence ID" value="THU60321.1"/>
    <property type="molecule type" value="Genomic_DNA"/>
</dbReference>
<dbReference type="PROSITE" id="PS50090">
    <property type="entry name" value="MYB_LIKE"/>
    <property type="match status" value="2"/>
</dbReference>
<keyword evidence="10" id="KW-1185">Reference proteome</keyword>
<dbReference type="FunFam" id="1.10.10.60:FF:000221">
    <property type="entry name" value="MYB transcription factor"/>
    <property type="match status" value="1"/>
</dbReference>
<keyword evidence="2" id="KW-0677">Repeat</keyword>